<dbReference type="EMBL" id="JAPUUL010002866">
    <property type="protein sequence ID" value="KAJ8124650.1"/>
    <property type="molecule type" value="Genomic_DNA"/>
</dbReference>
<protein>
    <submittedName>
        <fullName evidence="1">Uncharacterized protein</fullName>
    </submittedName>
</protein>
<proteinExistence type="predicted"/>
<accession>A0ACC2JB26</accession>
<organism evidence="1 2">
    <name type="scientific">Lasiodiplodia mahajangana</name>
    <dbReference type="NCBI Taxonomy" id="1108764"/>
    <lineage>
        <taxon>Eukaryota</taxon>
        <taxon>Fungi</taxon>
        <taxon>Dikarya</taxon>
        <taxon>Ascomycota</taxon>
        <taxon>Pezizomycotina</taxon>
        <taxon>Dothideomycetes</taxon>
        <taxon>Dothideomycetes incertae sedis</taxon>
        <taxon>Botryosphaeriales</taxon>
        <taxon>Botryosphaeriaceae</taxon>
        <taxon>Lasiodiplodia</taxon>
    </lineage>
</organism>
<reference evidence="1" key="1">
    <citation type="submission" date="2022-12" db="EMBL/GenBank/DDBJ databases">
        <title>Genome Sequence of Lasiodiplodia mahajangana.</title>
        <authorList>
            <person name="Buettner E."/>
        </authorList>
    </citation>
    <scope>NUCLEOTIDE SEQUENCE</scope>
    <source>
        <strain evidence="1">VT137</strain>
    </source>
</reference>
<sequence length="173" mass="19583">MSLRSKLFTFILLSRNLDNESTQENDITRKTIDFRGRNVSVSNLSVLSGQSLLSHELESLGFPVHDRIRRVRRVVRKILSKGKKGLRWALIILAMWPWMALAVFYIAADIIFEKLWDMSTTNKHDDKHEGRGRARDRDTDSGARDLSGSSDARNTGDSSATIAVSDENDHVGR</sequence>
<evidence type="ECO:0000313" key="1">
    <source>
        <dbReference type="EMBL" id="KAJ8124650.1"/>
    </source>
</evidence>
<keyword evidence="2" id="KW-1185">Reference proteome</keyword>
<gene>
    <name evidence="1" type="ORF">O1611_g8991</name>
</gene>
<name>A0ACC2JB26_9PEZI</name>
<dbReference type="Proteomes" id="UP001153332">
    <property type="component" value="Unassembled WGS sequence"/>
</dbReference>
<evidence type="ECO:0000313" key="2">
    <source>
        <dbReference type="Proteomes" id="UP001153332"/>
    </source>
</evidence>
<comment type="caution">
    <text evidence="1">The sequence shown here is derived from an EMBL/GenBank/DDBJ whole genome shotgun (WGS) entry which is preliminary data.</text>
</comment>